<proteinExistence type="predicted"/>
<keyword evidence="3" id="KW-1185">Reference proteome</keyword>
<feature type="region of interest" description="Disordered" evidence="1">
    <location>
        <begin position="46"/>
        <end position="68"/>
    </location>
</feature>
<evidence type="ECO:0000313" key="2">
    <source>
        <dbReference type="EMBL" id="NJC57823.1"/>
    </source>
</evidence>
<evidence type="ECO:0000313" key="3">
    <source>
        <dbReference type="Proteomes" id="UP000576792"/>
    </source>
</evidence>
<name>A0A846S488_9MICO</name>
<reference evidence="2 3" key="1">
    <citation type="submission" date="2020-03" db="EMBL/GenBank/DDBJ databases">
        <title>Sequencing the genomes of 1000 actinobacteria strains.</title>
        <authorList>
            <person name="Klenk H.-P."/>
        </authorList>
    </citation>
    <scope>NUCLEOTIDE SEQUENCE [LARGE SCALE GENOMIC DNA]</scope>
    <source>
        <strain evidence="2 3">DSM 18964</strain>
    </source>
</reference>
<accession>A0A846S488</accession>
<dbReference type="Proteomes" id="UP000576792">
    <property type="component" value="Unassembled WGS sequence"/>
</dbReference>
<sequence length="186" mass="21065">MATRTEITTKYARQYKKASKKNKGAVLDEVVAVTGWTRDNARRRLTQAAKHPPGPGRQVAKQPRKPRARKYSYDAVKVLQRVWAISGGQCGKYLHATMRILLDLLEAHNELTTGQDRYDKHVRKELLAMSPATIDRYLKPMRARDAINGISTTKPGSLLRSAITIRRAGDEVEDEPGGMNPEWWTR</sequence>
<dbReference type="RefSeq" id="WP_167951461.1">
    <property type="nucleotide sequence ID" value="NZ_JAATJN010000001.1"/>
</dbReference>
<gene>
    <name evidence="2" type="ORF">BKA07_002858</name>
</gene>
<dbReference type="AlphaFoldDB" id="A0A846S488"/>
<dbReference type="EMBL" id="JAATJN010000001">
    <property type="protein sequence ID" value="NJC57823.1"/>
    <property type="molecule type" value="Genomic_DNA"/>
</dbReference>
<evidence type="ECO:0000256" key="1">
    <source>
        <dbReference type="SAM" id="MobiDB-lite"/>
    </source>
</evidence>
<organism evidence="2 3">
    <name type="scientific">Brevibacterium marinum</name>
    <dbReference type="NCBI Taxonomy" id="418643"/>
    <lineage>
        <taxon>Bacteria</taxon>
        <taxon>Bacillati</taxon>
        <taxon>Actinomycetota</taxon>
        <taxon>Actinomycetes</taxon>
        <taxon>Micrococcales</taxon>
        <taxon>Brevibacteriaceae</taxon>
        <taxon>Brevibacterium</taxon>
    </lineage>
</organism>
<protein>
    <submittedName>
        <fullName evidence="2">Uncharacterized protein</fullName>
    </submittedName>
</protein>
<comment type="caution">
    <text evidence="2">The sequence shown here is derived from an EMBL/GenBank/DDBJ whole genome shotgun (WGS) entry which is preliminary data.</text>
</comment>